<protein>
    <submittedName>
        <fullName evidence="1">Uncharacterized protein</fullName>
    </submittedName>
</protein>
<evidence type="ECO:0000313" key="1">
    <source>
        <dbReference type="EMBL" id="SMH66197.1"/>
    </source>
</evidence>
<proteinExistence type="predicted"/>
<gene>
    <name evidence="1" type="ORF">AFERRI_20986</name>
</gene>
<evidence type="ECO:0000313" key="2">
    <source>
        <dbReference type="Proteomes" id="UP000193925"/>
    </source>
</evidence>
<sequence>MYGAVLCPREPLFYGEHPRCTDLYIYRELFYFVLRFM</sequence>
<dbReference type="Proteomes" id="UP000193925">
    <property type="component" value="Chromosome AFERRI"/>
</dbReference>
<organism evidence="1 2">
    <name type="scientific">Acidithiobacillus ferrivorans</name>
    <dbReference type="NCBI Taxonomy" id="160808"/>
    <lineage>
        <taxon>Bacteria</taxon>
        <taxon>Pseudomonadati</taxon>
        <taxon>Pseudomonadota</taxon>
        <taxon>Acidithiobacillia</taxon>
        <taxon>Acidithiobacillales</taxon>
        <taxon>Acidithiobacillaceae</taxon>
        <taxon>Acidithiobacillus</taxon>
    </lineage>
</organism>
<keyword evidence="2" id="KW-1185">Reference proteome</keyword>
<reference evidence="1 2" key="1">
    <citation type="submission" date="2017-03" db="EMBL/GenBank/DDBJ databases">
        <authorList>
            <person name="Regsiter A."/>
            <person name="William W."/>
        </authorList>
    </citation>
    <scope>NUCLEOTIDE SEQUENCE [LARGE SCALE GENOMIC DNA]</scope>
    <source>
        <strain evidence="1">PRJEB5721</strain>
    </source>
</reference>
<name>A0ABY1MQZ6_9PROT</name>
<dbReference type="EMBL" id="LT841305">
    <property type="protein sequence ID" value="SMH66197.1"/>
    <property type="molecule type" value="Genomic_DNA"/>
</dbReference>
<accession>A0ABY1MQZ6</accession>